<evidence type="ECO:0000256" key="1">
    <source>
        <dbReference type="RuleBase" id="RU362001"/>
    </source>
</evidence>
<dbReference type="EMBL" id="JANDBD010000007">
    <property type="protein sequence ID" value="MCP9274030.1"/>
    <property type="molecule type" value="Genomic_DNA"/>
</dbReference>
<proteinExistence type="inferred from homology"/>
<dbReference type="SUPFAM" id="SSF140453">
    <property type="entry name" value="EsxAB dimer-like"/>
    <property type="match status" value="1"/>
</dbReference>
<name>A0ABT1M4D8_9MYCO</name>
<keyword evidence="3" id="KW-1185">Reference proteome</keyword>
<reference evidence="2 3" key="1">
    <citation type="submission" date="2022-06" db="EMBL/GenBank/DDBJ databases">
        <title>Mycolicibacterium sp. CAU 1645 isolated from seawater.</title>
        <authorList>
            <person name="Kim W."/>
        </authorList>
    </citation>
    <scope>NUCLEOTIDE SEQUENCE [LARGE SCALE GENOMIC DNA]</scope>
    <source>
        <strain evidence="2 3">CAU 1645</strain>
    </source>
</reference>
<evidence type="ECO:0000313" key="3">
    <source>
        <dbReference type="Proteomes" id="UP001651690"/>
    </source>
</evidence>
<dbReference type="NCBIfam" id="TIGR03930">
    <property type="entry name" value="WXG100_ESAT6"/>
    <property type="match status" value="1"/>
</dbReference>
<dbReference type="Gene3D" id="1.10.287.1060">
    <property type="entry name" value="ESAT-6-like"/>
    <property type="match status" value="1"/>
</dbReference>
<dbReference type="Pfam" id="PF06013">
    <property type="entry name" value="WXG100"/>
    <property type="match status" value="1"/>
</dbReference>
<comment type="similarity">
    <text evidence="1">Belongs to the WXG100 family.</text>
</comment>
<protein>
    <recommendedName>
        <fullName evidence="1">ESAT-6-like protein</fullName>
    </recommendedName>
</protein>
<dbReference type="Proteomes" id="UP001651690">
    <property type="component" value="Unassembled WGS sequence"/>
</dbReference>
<organism evidence="2 3">
    <name type="scientific">Mycolicibacterium arenosum</name>
    <dbReference type="NCBI Taxonomy" id="2952157"/>
    <lineage>
        <taxon>Bacteria</taxon>
        <taxon>Bacillati</taxon>
        <taxon>Actinomycetota</taxon>
        <taxon>Actinomycetes</taxon>
        <taxon>Mycobacteriales</taxon>
        <taxon>Mycobacteriaceae</taxon>
        <taxon>Mycolicibacterium</taxon>
    </lineage>
</organism>
<gene>
    <name evidence="2" type="ORF">NM203_17720</name>
</gene>
<evidence type="ECO:0000313" key="2">
    <source>
        <dbReference type="EMBL" id="MCP9274030.1"/>
    </source>
</evidence>
<dbReference type="InterPro" id="IPR036689">
    <property type="entry name" value="ESAT-6-like_sf"/>
</dbReference>
<comment type="caution">
    <text evidence="2">The sequence shown here is derived from an EMBL/GenBank/DDBJ whole genome shotgun (WGS) entry which is preliminary data.</text>
</comment>
<dbReference type="InterPro" id="IPR010310">
    <property type="entry name" value="T7SS_ESAT-6-like"/>
</dbReference>
<sequence length="103" mass="11091">MNRLQVDVDEVYATSHAIGNDAEELRDELVGLQRDWDNLSREWLGAASSAYSKIWVEWLEGATALVNALADSSHDLGAAAVGYGETDTDSAAHLDSTAIGTRL</sequence>
<dbReference type="RefSeq" id="WP_255061373.1">
    <property type="nucleotide sequence ID" value="NZ_JANDBD010000007.1"/>
</dbReference>
<accession>A0ABT1M4D8</accession>